<evidence type="ECO:0000256" key="4">
    <source>
        <dbReference type="ARBA" id="ARBA00023239"/>
    </source>
</evidence>
<evidence type="ECO:0000256" key="3">
    <source>
        <dbReference type="ARBA" id="ARBA00022833"/>
    </source>
</evidence>
<dbReference type="PANTHER" id="PTHR33337">
    <property type="entry name" value="GFA DOMAIN-CONTAINING PROTEIN"/>
    <property type="match status" value="1"/>
</dbReference>
<dbReference type="Pfam" id="PF04828">
    <property type="entry name" value="GFA"/>
    <property type="match status" value="1"/>
</dbReference>
<dbReference type="InterPro" id="IPR011057">
    <property type="entry name" value="Mss4-like_sf"/>
</dbReference>
<sequence>MSDSGSSDGGCRCGEIRFKVFGDPLITMACHCRGCQRMTASAYSVSAFYPADRFEVLAGEPVAGALRGPQRHLYCPSCLSWVFTRPEGMDDFVNVRSTLLDSPPSDAPFIETVTAEALPWARIGAAHAFEGFPPREQFPALIGEFIAARANATSV</sequence>
<name>A0ABU4PFI0_9SPHN</name>
<evidence type="ECO:0000256" key="1">
    <source>
        <dbReference type="ARBA" id="ARBA00005495"/>
    </source>
</evidence>
<protein>
    <submittedName>
        <fullName evidence="6">GFA family protein</fullName>
    </submittedName>
</protein>
<keyword evidence="3" id="KW-0862">Zinc</keyword>
<organism evidence="6 7">
    <name type="scientific">Sphingomonas echinoides</name>
    <dbReference type="NCBI Taxonomy" id="59803"/>
    <lineage>
        <taxon>Bacteria</taxon>
        <taxon>Pseudomonadati</taxon>
        <taxon>Pseudomonadota</taxon>
        <taxon>Alphaproteobacteria</taxon>
        <taxon>Sphingomonadales</taxon>
        <taxon>Sphingomonadaceae</taxon>
        <taxon>Sphingomonas</taxon>
    </lineage>
</organism>
<dbReference type="InterPro" id="IPR006913">
    <property type="entry name" value="CENP-V/GFA"/>
</dbReference>
<keyword evidence="4" id="KW-0456">Lyase</keyword>
<keyword evidence="7" id="KW-1185">Reference proteome</keyword>
<gene>
    <name evidence="6" type="ORF">SIL82_01750</name>
</gene>
<dbReference type="Proteomes" id="UP001279660">
    <property type="component" value="Unassembled WGS sequence"/>
</dbReference>
<feature type="domain" description="CENP-V/GFA" evidence="5">
    <location>
        <begin position="7"/>
        <end position="121"/>
    </location>
</feature>
<evidence type="ECO:0000313" key="7">
    <source>
        <dbReference type="Proteomes" id="UP001279660"/>
    </source>
</evidence>
<dbReference type="PANTHER" id="PTHR33337:SF40">
    <property type="entry name" value="CENP-V_GFA DOMAIN-CONTAINING PROTEIN-RELATED"/>
    <property type="match status" value="1"/>
</dbReference>
<accession>A0ABU4PFI0</accession>
<dbReference type="PROSITE" id="PS51891">
    <property type="entry name" value="CENP_V_GFA"/>
    <property type="match status" value="1"/>
</dbReference>
<dbReference type="SUPFAM" id="SSF51316">
    <property type="entry name" value="Mss4-like"/>
    <property type="match status" value="1"/>
</dbReference>
<comment type="similarity">
    <text evidence="1">Belongs to the Gfa family.</text>
</comment>
<evidence type="ECO:0000259" key="5">
    <source>
        <dbReference type="PROSITE" id="PS51891"/>
    </source>
</evidence>
<comment type="caution">
    <text evidence="6">The sequence shown here is derived from an EMBL/GenBank/DDBJ whole genome shotgun (WGS) entry which is preliminary data.</text>
</comment>
<dbReference type="Gene3D" id="3.90.1590.10">
    <property type="entry name" value="glutathione-dependent formaldehyde- activating enzyme (gfa)"/>
    <property type="match status" value="1"/>
</dbReference>
<evidence type="ECO:0000256" key="2">
    <source>
        <dbReference type="ARBA" id="ARBA00022723"/>
    </source>
</evidence>
<reference evidence="6 7" key="1">
    <citation type="submission" date="2023-11" db="EMBL/GenBank/DDBJ databases">
        <title>MicrobeMod: A computational toolkit for identifying prokaryotic methylation and restriction-modification with nanopore sequencing.</title>
        <authorList>
            <person name="Crits-Christoph A."/>
            <person name="Kang S.C."/>
            <person name="Lee H."/>
            <person name="Ostrov N."/>
        </authorList>
    </citation>
    <scope>NUCLEOTIDE SEQUENCE [LARGE SCALE GENOMIC DNA]</scope>
    <source>
        <strain evidence="6 7">ATCC 14820</strain>
    </source>
</reference>
<keyword evidence="2" id="KW-0479">Metal-binding</keyword>
<evidence type="ECO:0000313" key="6">
    <source>
        <dbReference type="EMBL" id="MDX5982970.1"/>
    </source>
</evidence>
<dbReference type="EMBL" id="JAWXXV010000001">
    <property type="protein sequence ID" value="MDX5982970.1"/>
    <property type="molecule type" value="Genomic_DNA"/>
</dbReference>
<dbReference type="RefSeq" id="WP_010405845.1">
    <property type="nucleotide sequence ID" value="NZ_JAWXXV010000001.1"/>
</dbReference>
<proteinExistence type="inferred from homology"/>